<evidence type="ECO:0000313" key="1">
    <source>
        <dbReference type="EMBL" id="QUS54103.1"/>
    </source>
</evidence>
<keyword evidence="2" id="KW-1185">Reference proteome</keyword>
<protein>
    <submittedName>
        <fullName evidence="1">Uncharacterized protein</fullName>
    </submittedName>
</protein>
<gene>
    <name evidence="1" type="ORF">KGB56_11755</name>
</gene>
<accession>A0ABX8AHJ9</accession>
<reference evidence="1 2" key="1">
    <citation type="journal article" date="2021" name="Angew. Chem. Int. Ed. Engl.">
        <title>A novel family of nonribosomal peptides modulate collective behavior in Pseudovibrio bacteria isolated from marine sponges.</title>
        <authorList>
            <person name="Ioca L.P."/>
            <person name="Dai Y."/>
            <person name="Kunakom S."/>
            <person name="Diaz-Espinosa J."/>
            <person name="Krunic A."/>
            <person name="Crnkovic C.M."/>
            <person name="Orjala J."/>
            <person name="Sanchez L.M."/>
            <person name="Ferreira A.G."/>
            <person name="Berlinck R.G.S."/>
            <person name="Eustaquio A.S."/>
        </authorList>
    </citation>
    <scope>NUCLEOTIDE SEQUENCE [LARGE SCALE GENOMIC DNA]</scope>
    <source>
        <strain evidence="1 2">Ab134</strain>
    </source>
</reference>
<name>A0ABX8AHJ9_9HYPH</name>
<evidence type="ECO:0000313" key="2">
    <source>
        <dbReference type="Proteomes" id="UP000680706"/>
    </source>
</evidence>
<organism evidence="1 2">
    <name type="scientific">Pseudovibrio brasiliensis</name>
    <dbReference type="NCBI Taxonomy" id="1898042"/>
    <lineage>
        <taxon>Bacteria</taxon>
        <taxon>Pseudomonadati</taxon>
        <taxon>Pseudomonadota</taxon>
        <taxon>Alphaproteobacteria</taxon>
        <taxon>Hyphomicrobiales</taxon>
        <taxon>Stappiaceae</taxon>
        <taxon>Pseudovibrio</taxon>
    </lineage>
</organism>
<proteinExistence type="predicted"/>
<dbReference type="Proteomes" id="UP000680706">
    <property type="component" value="Chromosome"/>
</dbReference>
<dbReference type="EMBL" id="CP074126">
    <property type="protein sequence ID" value="QUS54103.1"/>
    <property type="molecule type" value="Genomic_DNA"/>
</dbReference>
<sequence>MPPASGKEVLMRLVPLPVFAAAALFSAGLVTYSFANTDVTQASRDVTFSDLSMQDGSSDNSICVERYGDGYTVSPSKEAPKRTYISDKGHTVTLVDRSEIMGQGIFAEHDRFMMTFPGNGEEEIEVTQFVTGLIGGDSYSGVFTDGTCTGKVSVGPWIMP</sequence>